<organism evidence="8 9">
    <name type="scientific">[Eubacterium] siraeum 70/3</name>
    <dbReference type="NCBI Taxonomy" id="657319"/>
    <lineage>
        <taxon>Bacteria</taxon>
        <taxon>Bacillati</taxon>
        <taxon>Bacillota</taxon>
        <taxon>Clostridia</taxon>
        <taxon>Eubacteriales</taxon>
        <taxon>Oscillospiraceae</taxon>
        <taxon>Oscillospiraceae incertae sedis</taxon>
    </lineage>
</organism>
<dbReference type="GO" id="GO:0032259">
    <property type="term" value="P:methylation"/>
    <property type="evidence" value="ECO:0007669"/>
    <property type="project" value="UniProtKB-KW"/>
</dbReference>
<evidence type="ECO:0000256" key="4">
    <source>
        <dbReference type="ARBA" id="ARBA00022747"/>
    </source>
</evidence>
<dbReference type="Proteomes" id="UP000008803">
    <property type="component" value="Chromosome"/>
</dbReference>
<evidence type="ECO:0000256" key="2">
    <source>
        <dbReference type="ARBA" id="ARBA00022679"/>
    </source>
</evidence>
<dbReference type="PROSITE" id="PS51679">
    <property type="entry name" value="SAM_MT_C5"/>
    <property type="match status" value="1"/>
</dbReference>
<dbReference type="PANTHER" id="PTHR46098:SF1">
    <property type="entry name" value="TRNA (CYTOSINE(38)-C(5))-METHYLTRANSFERASE"/>
    <property type="match status" value="1"/>
</dbReference>
<dbReference type="InterPro" id="IPR018117">
    <property type="entry name" value="C5_DNA_meth_AS"/>
</dbReference>
<dbReference type="SUPFAM" id="SSF53335">
    <property type="entry name" value="S-adenosyl-L-methionine-dependent methyltransferases"/>
    <property type="match status" value="1"/>
</dbReference>
<dbReference type="InterPro" id="IPR050750">
    <property type="entry name" value="C5-MTase"/>
</dbReference>
<dbReference type="HOGENOM" id="CLU_006958_0_6_9"/>
<keyword evidence="2 5" id="KW-0808">Transferase</keyword>
<name>D4JUV6_9FIRM</name>
<dbReference type="BioCyc" id="ESIR657319:G136K-1524-MONOMER"/>
<dbReference type="NCBIfam" id="TIGR00675">
    <property type="entry name" value="dcm"/>
    <property type="match status" value="1"/>
</dbReference>
<dbReference type="GO" id="GO:0009307">
    <property type="term" value="P:DNA restriction-modification system"/>
    <property type="evidence" value="ECO:0007669"/>
    <property type="project" value="UniProtKB-KW"/>
</dbReference>
<dbReference type="EC" id="2.1.1.37" evidence="7"/>
<evidence type="ECO:0000256" key="3">
    <source>
        <dbReference type="ARBA" id="ARBA00022691"/>
    </source>
</evidence>
<evidence type="ECO:0000256" key="7">
    <source>
        <dbReference type="RuleBase" id="RU000417"/>
    </source>
</evidence>
<dbReference type="InterPro" id="IPR001525">
    <property type="entry name" value="C5_MeTfrase"/>
</dbReference>
<dbReference type="Gene3D" id="3.90.120.10">
    <property type="entry name" value="DNA Methylase, subunit A, domain 2"/>
    <property type="match status" value="1"/>
</dbReference>
<comment type="catalytic activity">
    <reaction evidence="7">
        <text>a 2'-deoxycytidine in DNA + S-adenosyl-L-methionine = a 5-methyl-2'-deoxycytidine in DNA + S-adenosyl-L-homocysteine + H(+)</text>
        <dbReference type="Rhea" id="RHEA:13681"/>
        <dbReference type="Rhea" id="RHEA-COMP:11369"/>
        <dbReference type="Rhea" id="RHEA-COMP:11370"/>
        <dbReference type="ChEBI" id="CHEBI:15378"/>
        <dbReference type="ChEBI" id="CHEBI:57856"/>
        <dbReference type="ChEBI" id="CHEBI:59789"/>
        <dbReference type="ChEBI" id="CHEBI:85452"/>
        <dbReference type="ChEBI" id="CHEBI:85454"/>
        <dbReference type="EC" id="2.1.1.37"/>
    </reaction>
</comment>
<keyword evidence="1 5" id="KW-0489">Methyltransferase</keyword>
<evidence type="ECO:0000256" key="1">
    <source>
        <dbReference type="ARBA" id="ARBA00022603"/>
    </source>
</evidence>
<evidence type="ECO:0000256" key="5">
    <source>
        <dbReference type="PROSITE-ProRule" id="PRU01016"/>
    </source>
</evidence>
<dbReference type="InterPro" id="IPR029063">
    <property type="entry name" value="SAM-dependent_MTases_sf"/>
</dbReference>
<keyword evidence="3 5" id="KW-0949">S-adenosyl-L-methionine</keyword>
<dbReference type="PROSITE" id="PS00095">
    <property type="entry name" value="C5_MTASE_2"/>
    <property type="match status" value="1"/>
</dbReference>
<reference evidence="8 9" key="2">
    <citation type="submission" date="2010-03" db="EMBL/GenBank/DDBJ databases">
        <authorList>
            <person name="Pajon A."/>
        </authorList>
    </citation>
    <scope>NUCLEOTIDE SEQUENCE [LARGE SCALE GENOMIC DNA]</scope>
    <source>
        <strain evidence="8 9">70/3</strain>
    </source>
</reference>
<protein>
    <recommendedName>
        <fullName evidence="7">Cytosine-specific methyltransferase</fullName>
        <ecNumber evidence="7">2.1.1.37</ecNumber>
    </recommendedName>
</protein>
<accession>D4JUV6</accession>
<dbReference type="PATRIC" id="fig|657319.3.peg.2106"/>
<dbReference type="GO" id="GO:0003886">
    <property type="term" value="F:DNA (cytosine-5-)-methyltransferase activity"/>
    <property type="evidence" value="ECO:0007669"/>
    <property type="project" value="UniProtKB-EC"/>
</dbReference>
<dbReference type="PANTHER" id="PTHR46098">
    <property type="entry name" value="TRNA (CYTOSINE(38)-C(5))-METHYLTRANSFERASE"/>
    <property type="match status" value="1"/>
</dbReference>
<feature type="active site" evidence="5">
    <location>
        <position position="132"/>
    </location>
</feature>
<dbReference type="EMBL" id="FP929044">
    <property type="protein sequence ID" value="CBK96875.1"/>
    <property type="molecule type" value="Genomic_DNA"/>
</dbReference>
<evidence type="ECO:0000313" key="9">
    <source>
        <dbReference type="Proteomes" id="UP000008803"/>
    </source>
</evidence>
<dbReference type="KEGG" id="esu:EUS_17980"/>
<sequence>MNQTCNIVELFSGIGSQAKALKNLGYKVNTLGTCEWDLHAFIAYDAIHSSPELPETIARMGKAEILKKLESYTLSNNGKEKMEFKTLRSYSEESIRRIIAAIERNKNYVDVSSLTGDQMPEGVDILTYSFPCQDLSNVGAFHGYNKGIDKNSGSRSSLLWQVGRILQEMRDGGKALPRYLLMENVPTLLAERHKDNFKKWIEDLKGLGYISYYFQLNASNFGLPQNRPRLLMISVFIKDYDEKTIEKIKSFFDKKSSKDIVDEYASSRYYHKIDIKDLLRIDYNNAKYREEAKECTPNDTVSRREIWEENPQLVLKGNVVNPKYDVIRTITTKQDRNPNSGNLYFDSGINGRGKFRYLTPRECFLFMGFTDKDFDNVIKNNPEIHKNIKLFPRDKLIRMAGNSIPVKLLEGIFYQIKLLDEVLEK</sequence>
<comment type="similarity">
    <text evidence="5 6">Belongs to the class I-like SAM-binding methyltransferase superfamily. C5-methyltransferase family.</text>
</comment>
<dbReference type="Gene3D" id="3.40.50.150">
    <property type="entry name" value="Vaccinia Virus protein VP39"/>
    <property type="match status" value="1"/>
</dbReference>
<dbReference type="Pfam" id="PF00145">
    <property type="entry name" value="DNA_methylase"/>
    <property type="match status" value="1"/>
</dbReference>
<reference evidence="8 9" key="1">
    <citation type="submission" date="2010-03" db="EMBL/GenBank/DDBJ databases">
        <title>The genome sequence of Eubacterium siraeum 70/3.</title>
        <authorList>
            <consortium name="metaHIT consortium -- http://www.metahit.eu/"/>
            <person name="Pajon A."/>
            <person name="Turner K."/>
            <person name="Parkhill J."/>
            <person name="Duncan S."/>
            <person name="Flint H."/>
        </authorList>
    </citation>
    <scope>NUCLEOTIDE SEQUENCE [LARGE SCALE GENOMIC DNA]</scope>
    <source>
        <strain evidence="8 9">70/3</strain>
    </source>
</reference>
<keyword evidence="4" id="KW-0680">Restriction system</keyword>
<proteinExistence type="inferred from homology"/>
<dbReference type="REBASE" id="28957">
    <property type="entry name" value="M.Esi703ORF17980P"/>
</dbReference>
<dbReference type="AlphaFoldDB" id="D4JUV6"/>
<evidence type="ECO:0000256" key="6">
    <source>
        <dbReference type="RuleBase" id="RU000416"/>
    </source>
</evidence>
<evidence type="ECO:0000313" key="8">
    <source>
        <dbReference type="EMBL" id="CBK96875.1"/>
    </source>
</evidence>
<gene>
    <name evidence="8" type="ORF">EUS_17980</name>
</gene>
<dbReference type="PRINTS" id="PR00105">
    <property type="entry name" value="C5METTRFRASE"/>
</dbReference>
<dbReference type="PROSITE" id="PS00094">
    <property type="entry name" value="C5_MTASE_1"/>
    <property type="match status" value="1"/>
</dbReference>
<dbReference type="InterPro" id="IPR031303">
    <property type="entry name" value="C5_meth_CS"/>
</dbReference>